<sequence>MRGQLAWRGETLAKPNPAASRSLHRRLRQGKGKKKERQRMTEVKRSVEREREREREKRMRAMRDGGWKMEMRPINPKKRRSDERLHYRSEESGIRYSLRFASDPPTRRIISGLLFASLSGLALSPERGRFLTGRGWEKATDTDRFFLNFPKGNRIAC</sequence>
<protein>
    <submittedName>
        <fullName evidence="2">Uncharacterized protein</fullName>
    </submittedName>
</protein>
<dbReference type="Proteomes" id="UP000054565">
    <property type="component" value="Unassembled WGS sequence"/>
</dbReference>
<reference evidence="3" key="1">
    <citation type="journal article" date="2010" name="Genome Res.">
        <title>Population genomic sequencing of Coccidioides fungi reveals recent hybridization and transposon control.</title>
        <authorList>
            <person name="Neafsey D.E."/>
            <person name="Barker B.M."/>
            <person name="Sharpton T.J."/>
            <person name="Stajich J.E."/>
            <person name="Park D.J."/>
            <person name="Whiston E."/>
            <person name="Hung C.-Y."/>
            <person name="McMahan C."/>
            <person name="White J."/>
            <person name="Sykes S."/>
            <person name="Heiman D."/>
            <person name="Young S."/>
            <person name="Zeng Q."/>
            <person name="Abouelleil A."/>
            <person name="Aftuck L."/>
            <person name="Bessette D."/>
            <person name="Brown A."/>
            <person name="FitzGerald M."/>
            <person name="Lui A."/>
            <person name="Macdonald J.P."/>
            <person name="Priest M."/>
            <person name="Orbach M.J."/>
            <person name="Galgiani J.N."/>
            <person name="Kirkland T.N."/>
            <person name="Cole G.T."/>
            <person name="Birren B.W."/>
            <person name="Henn M.R."/>
            <person name="Taylor J.W."/>
            <person name="Rounsley S.D."/>
        </authorList>
    </citation>
    <scope>NUCLEOTIDE SEQUENCE [LARGE SCALE GENOMIC DNA]</scope>
    <source>
        <strain evidence="3">RMSCC 2394</strain>
    </source>
</reference>
<evidence type="ECO:0000313" key="2">
    <source>
        <dbReference type="EMBL" id="KMP09777.1"/>
    </source>
</evidence>
<name>A0A0J7BHI1_COCIT</name>
<feature type="region of interest" description="Disordered" evidence="1">
    <location>
        <begin position="1"/>
        <end position="86"/>
    </location>
</feature>
<dbReference type="AlphaFoldDB" id="A0A0J7BHI1"/>
<proteinExistence type="predicted"/>
<gene>
    <name evidence="2" type="ORF">CIRG_09010</name>
</gene>
<dbReference type="EMBL" id="DS028100">
    <property type="protein sequence ID" value="KMP09777.1"/>
    <property type="molecule type" value="Genomic_DNA"/>
</dbReference>
<accession>A0A0J7BHI1</accession>
<organism evidence="2 3">
    <name type="scientific">Coccidioides immitis RMSCC 2394</name>
    <dbReference type="NCBI Taxonomy" id="404692"/>
    <lineage>
        <taxon>Eukaryota</taxon>
        <taxon>Fungi</taxon>
        <taxon>Dikarya</taxon>
        <taxon>Ascomycota</taxon>
        <taxon>Pezizomycotina</taxon>
        <taxon>Eurotiomycetes</taxon>
        <taxon>Eurotiomycetidae</taxon>
        <taxon>Onygenales</taxon>
        <taxon>Onygenaceae</taxon>
        <taxon>Coccidioides</taxon>
    </lineage>
</organism>
<feature type="compositionally biased region" description="Basic and acidic residues" evidence="1">
    <location>
        <begin position="38"/>
        <end position="71"/>
    </location>
</feature>
<evidence type="ECO:0000313" key="3">
    <source>
        <dbReference type="Proteomes" id="UP000054565"/>
    </source>
</evidence>
<feature type="compositionally biased region" description="Basic residues" evidence="1">
    <location>
        <begin position="22"/>
        <end position="37"/>
    </location>
</feature>
<evidence type="ECO:0000256" key="1">
    <source>
        <dbReference type="SAM" id="MobiDB-lite"/>
    </source>
</evidence>